<sequence length="218" mass="24843">MGSWLRAPDGAAKGGRVTIIGFGSLMDPSSASQTMRGSNMRRGTVDGFCRVFNLVSIINIARGYAKNRELATCTAMRRENSFLRVSLMDIDKEEYEAFARREARLRHEVVEYVSDDGDRGVGVICTAYSDEEYRKERVRDDDDYFEQVGKLYDGKLYRNDLLPVPNYLRMVVRAHMRHGDDFLDNFLDHSFLGDGTRMRDYAACMEIVSSLKSELEAC</sequence>
<dbReference type="RefSeq" id="XP_005834484.1">
    <property type="nucleotide sequence ID" value="XM_005834427.1"/>
</dbReference>
<protein>
    <recommendedName>
        <fullName evidence="4">Gamma-glutamylcyclotransferase AIG2-like domain-containing protein</fullName>
    </recommendedName>
</protein>
<organism evidence="1">
    <name type="scientific">Guillardia theta (strain CCMP2712)</name>
    <name type="common">Cryptophyte</name>
    <dbReference type="NCBI Taxonomy" id="905079"/>
    <lineage>
        <taxon>Eukaryota</taxon>
        <taxon>Cryptophyceae</taxon>
        <taxon>Pyrenomonadales</taxon>
        <taxon>Geminigeraceae</taxon>
        <taxon>Guillardia</taxon>
    </lineage>
</organism>
<dbReference type="PANTHER" id="PTHR35748">
    <property type="entry name" value="OS05G0358400 PROTEIN"/>
    <property type="match status" value="1"/>
</dbReference>
<gene>
    <name evidence="1" type="ORF">GUITHDRAFT_137296</name>
</gene>
<evidence type="ECO:0000313" key="3">
    <source>
        <dbReference type="Proteomes" id="UP000011087"/>
    </source>
</evidence>
<dbReference type="OMA" id="KIHKIWR"/>
<reference evidence="3" key="2">
    <citation type="submission" date="2012-11" db="EMBL/GenBank/DDBJ databases">
        <authorList>
            <person name="Kuo A."/>
            <person name="Curtis B.A."/>
            <person name="Tanifuji G."/>
            <person name="Burki F."/>
            <person name="Gruber A."/>
            <person name="Irimia M."/>
            <person name="Maruyama S."/>
            <person name="Arias M.C."/>
            <person name="Ball S.G."/>
            <person name="Gile G.H."/>
            <person name="Hirakawa Y."/>
            <person name="Hopkins J.F."/>
            <person name="Rensing S.A."/>
            <person name="Schmutz J."/>
            <person name="Symeonidi A."/>
            <person name="Elias M."/>
            <person name="Eveleigh R.J."/>
            <person name="Herman E.K."/>
            <person name="Klute M.J."/>
            <person name="Nakayama T."/>
            <person name="Obornik M."/>
            <person name="Reyes-Prieto A."/>
            <person name="Armbrust E.V."/>
            <person name="Aves S.J."/>
            <person name="Beiko R.G."/>
            <person name="Coutinho P."/>
            <person name="Dacks J.B."/>
            <person name="Durnford D.G."/>
            <person name="Fast N.M."/>
            <person name="Green B.R."/>
            <person name="Grisdale C."/>
            <person name="Hempe F."/>
            <person name="Henrissat B."/>
            <person name="Hoppner M.P."/>
            <person name="Ishida K.-I."/>
            <person name="Kim E."/>
            <person name="Koreny L."/>
            <person name="Kroth P.G."/>
            <person name="Liu Y."/>
            <person name="Malik S.-B."/>
            <person name="Maier U.G."/>
            <person name="McRose D."/>
            <person name="Mock T."/>
            <person name="Neilson J.A."/>
            <person name="Onodera N.T."/>
            <person name="Poole A.M."/>
            <person name="Pritham E.J."/>
            <person name="Richards T.A."/>
            <person name="Rocap G."/>
            <person name="Roy S.W."/>
            <person name="Sarai C."/>
            <person name="Schaack S."/>
            <person name="Shirato S."/>
            <person name="Slamovits C.H."/>
            <person name="Spencer D.F."/>
            <person name="Suzuki S."/>
            <person name="Worden A.Z."/>
            <person name="Zauner S."/>
            <person name="Barry K."/>
            <person name="Bell C."/>
            <person name="Bharti A.K."/>
            <person name="Crow J.A."/>
            <person name="Grimwood J."/>
            <person name="Kramer R."/>
            <person name="Lindquist E."/>
            <person name="Lucas S."/>
            <person name="Salamov A."/>
            <person name="McFadden G.I."/>
            <person name="Lane C.E."/>
            <person name="Keeling P.J."/>
            <person name="Gray M.W."/>
            <person name="Grigoriev I.V."/>
            <person name="Archibald J.M."/>
        </authorList>
    </citation>
    <scope>NUCLEOTIDE SEQUENCE</scope>
    <source>
        <strain evidence="3">CCMP2712</strain>
    </source>
</reference>
<dbReference type="EMBL" id="JH992989">
    <property type="protein sequence ID" value="EKX47504.1"/>
    <property type="molecule type" value="Genomic_DNA"/>
</dbReference>
<keyword evidence="3" id="KW-1185">Reference proteome</keyword>
<dbReference type="Proteomes" id="UP000011087">
    <property type="component" value="Unassembled WGS sequence"/>
</dbReference>
<dbReference type="PANTHER" id="PTHR35748:SF1">
    <property type="entry name" value="OS05G0358400 PROTEIN"/>
    <property type="match status" value="1"/>
</dbReference>
<dbReference type="KEGG" id="gtt:GUITHDRAFT_137296"/>
<reference evidence="1 3" key="1">
    <citation type="journal article" date="2012" name="Nature">
        <title>Algal genomes reveal evolutionary mosaicism and the fate of nucleomorphs.</title>
        <authorList>
            <consortium name="DOE Joint Genome Institute"/>
            <person name="Curtis B.A."/>
            <person name="Tanifuji G."/>
            <person name="Burki F."/>
            <person name="Gruber A."/>
            <person name="Irimia M."/>
            <person name="Maruyama S."/>
            <person name="Arias M.C."/>
            <person name="Ball S.G."/>
            <person name="Gile G.H."/>
            <person name="Hirakawa Y."/>
            <person name="Hopkins J.F."/>
            <person name="Kuo A."/>
            <person name="Rensing S.A."/>
            <person name="Schmutz J."/>
            <person name="Symeonidi A."/>
            <person name="Elias M."/>
            <person name="Eveleigh R.J."/>
            <person name="Herman E.K."/>
            <person name="Klute M.J."/>
            <person name="Nakayama T."/>
            <person name="Obornik M."/>
            <person name="Reyes-Prieto A."/>
            <person name="Armbrust E.V."/>
            <person name="Aves S.J."/>
            <person name="Beiko R.G."/>
            <person name="Coutinho P."/>
            <person name="Dacks J.B."/>
            <person name="Durnford D.G."/>
            <person name="Fast N.M."/>
            <person name="Green B.R."/>
            <person name="Grisdale C.J."/>
            <person name="Hempel F."/>
            <person name="Henrissat B."/>
            <person name="Hoppner M.P."/>
            <person name="Ishida K."/>
            <person name="Kim E."/>
            <person name="Koreny L."/>
            <person name="Kroth P.G."/>
            <person name="Liu Y."/>
            <person name="Malik S.B."/>
            <person name="Maier U.G."/>
            <person name="McRose D."/>
            <person name="Mock T."/>
            <person name="Neilson J.A."/>
            <person name="Onodera N.T."/>
            <person name="Poole A.M."/>
            <person name="Pritham E.J."/>
            <person name="Richards T.A."/>
            <person name="Rocap G."/>
            <person name="Roy S.W."/>
            <person name="Sarai C."/>
            <person name="Schaack S."/>
            <person name="Shirato S."/>
            <person name="Slamovits C.H."/>
            <person name="Spencer D.F."/>
            <person name="Suzuki S."/>
            <person name="Worden A.Z."/>
            <person name="Zauner S."/>
            <person name="Barry K."/>
            <person name="Bell C."/>
            <person name="Bharti A.K."/>
            <person name="Crow J.A."/>
            <person name="Grimwood J."/>
            <person name="Kramer R."/>
            <person name="Lindquist E."/>
            <person name="Lucas S."/>
            <person name="Salamov A."/>
            <person name="McFadden G.I."/>
            <person name="Lane C.E."/>
            <person name="Keeling P.J."/>
            <person name="Gray M.W."/>
            <person name="Grigoriev I.V."/>
            <person name="Archibald J.M."/>
        </authorList>
    </citation>
    <scope>NUCLEOTIDE SEQUENCE</scope>
    <source>
        <strain evidence="1 3">CCMP2712</strain>
    </source>
</reference>
<dbReference type="OrthoDB" id="565040at2759"/>
<dbReference type="EnsemblProtists" id="EKX47504">
    <property type="protein sequence ID" value="EKX47504"/>
    <property type="gene ID" value="GUITHDRAFT_137296"/>
</dbReference>
<reference evidence="2" key="3">
    <citation type="submission" date="2016-03" db="UniProtKB">
        <authorList>
            <consortium name="EnsemblProtists"/>
        </authorList>
    </citation>
    <scope>IDENTIFICATION</scope>
</reference>
<dbReference type="HOGENOM" id="CLU_075183_1_0_1"/>
<dbReference type="PaxDb" id="55529-EKX47504"/>
<dbReference type="GeneID" id="17304286"/>
<accession>L1JH86</accession>
<evidence type="ECO:0000313" key="1">
    <source>
        <dbReference type="EMBL" id="EKX47504.1"/>
    </source>
</evidence>
<evidence type="ECO:0000313" key="2">
    <source>
        <dbReference type="EnsemblProtists" id="EKX47504"/>
    </source>
</evidence>
<proteinExistence type="predicted"/>
<name>L1JH86_GUITC</name>
<dbReference type="AlphaFoldDB" id="L1JH86"/>
<evidence type="ECO:0008006" key="4">
    <source>
        <dbReference type="Google" id="ProtNLM"/>
    </source>
</evidence>